<evidence type="ECO:0000313" key="5">
    <source>
        <dbReference type="Proteomes" id="UP000823775"/>
    </source>
</evidence>
<keyword evidence="1" id="KW-0433">Leucine-rich repeat</keyword>
<evidence type="ECO:0000313" key="4">
    <source>
        <dbReference type="EMBL" id="MCD7465256.1"/>
    </source>
</evidence>
<protein>
    <submittedName>
        <fullName evidence="4">Uncharacterized protein</fullName>
    </submittedName>
</protein>
<comment type="caution">
    <text evidence="4">The sequence shown here is derived from an EMBL/GenBank/DDBJ whole genome shotgun (WGS) entry which is preliminary data.</text>
</comment>
<keyword evidence="5" id="KW-1185">Reference proteome</keyword>
<organism evidence="4 5">
    <name type="scientific">Datura stramonium</name>
    <name type="common">Jimsonweed</name>
    <name type="synonym">Common thornapple</name>
    <dbReference type="NCBI Taxonomy" id="4076"/>
    <lineage>
        <taxon>Eukaryota</taxon>
        <taxon>Viridiplantae</taxon>
        <taxon>Streptophyta</taxon>
        <taxon>Embryophyta</taxon>
        <taxon>Tracheophyta</taxon>
        <taxon>Spermatophyta</taxon>
        <taxon>Magnoliopsida</taxon>
        <taxon>eudicotyledons</taxon>
        <taxon>Gunneridae</taxon>
        <taxon>Pentapetalae</taxon>
        <taxon>asterids</taxon>
        <taxon>lamiids</taxon>
        <taxon>Solanales</taxon>
        <taxon>Solanaceae</taxon>
        <taxon>Solanoideae</taxon>
        <taxon>Datureae</taxon>
        <taxon>Datura</taxon>
    </lineage>
</organism>
<dbReference type="InterPro" id="IPR050647">
    <property type="entry name" value="Plant_LRR-RLKs"/>
</dbReference>
<dbReference type="InterPro" id="IPR011009">
    <property type="entry name" value="Kinase-like_dom_sf"/>
</dbReference>
<dbReference type="EMBL" id="JACEIK010001032">
    <property type="protein sequence ID" value="MCD7465256.1"/>
    <property type="molecule type" value="Genomic_DNA"/>
</dbReference>
<dbReference type="InterPro" id="IPR032675">
    <property type="entry name" value="LRR_dom_sf"/>
</dbReference>
<evidence type="ECO:0000256" key="1">
    <source>
        <dbReference type="ARBA" id="ARBA00022614"/>
    </source>
</evidence>
<sequence length="468" mass="51567">MLQHLNLTWNSFIGTIPSNLSYCKELRSLALEFNSLVGKIPDQLSSLSKMNYLGLASNNLTGGIPSWIGNFSSLRGLSLAINNLQGPIPQDIGRLSNLQIFQIYGNQLNGPIPVSLSNASKLGVIELSQNKLTGSVPTSLGLLQGLYRINFEINSLGRNRSGDLRFLDFLVNCTSLQVLSFEDNFLGGEVPKAIGNLSTRLEIFGLGYNMIVGSFPTGLENLVNLTSLSLDNNNFRGSIPDSLACYIVIRNSRKRDLSVRFSRERQSEPTLSDDPILAAKITYQDIFKSTDGFSEDNLTSIALKGSIGYIPPEYGSGANVSTLGDVYSFGIMLLELFTGRRPTDEIFKDGLNIQQYVKTTLPGHVKEIADPSLLLAYEEHNRNEDNASDLEEKAILQDDESISKLNESAVIEECLVSILKIGLLCSSSLPRDRMPISIALDRIHSIKKLFLQSKRRKNSIDRSYGTIS</sequence>
<evidence type="ECO:0000256" key="2">
    <source>
        <dbReference type="ARBA" id="ARBA00022737"/>
    </source>
</evidence>
<gene>
    <name evidence="4" type="ORF">HAX54_000922</name>
</gene>
<dbReference type="InterPro" id="IPR001611">
    <property type="entry name" value="Leu-rich_rpt"/>
</dbReference>
<evidence type="ECO:0000256" key="3">
    <source>
        <dbReference type="ARBA" id="ARBA00023180"/>
    </source>
</evidence>
<keyword evidence="2" id="KW-0677">Repeat</keyword>
<dbReference type="PANTHER" id="PTHR48056">
    <property type="entry name" value="LRR RECEPTOR-LIKE SERINE/THREONINE-PROTEIN KINASE-RELATED"/>
    <property type="match status" value="1"/>
</dbReference>
<dbReference type="Pfam" id="PF00560">
    <property type="entry name" value="LRR_1"/>
    <property type="match status" value="4"/>
</dbReference>
<dbReference type="Gene3D" id="3.80.10.10">
    <property type="entry name" value="Ribonuclease Inhibitor"/>
    <property type="match status" value="2"/>
</dbReference>
<reference evidence="4 5" key="1">
    <citation type="journal article" date="2021" name="BMC Genomics">
        <title>Datura genome reveals duplications of psychoactive alkaloid biosynthetic genes and high mutation rate following tissue culture.</title>
        <authorList>
            <person name="Rajewski A."/>
            <person name="Carter-House D."/>
            <person name="Stajich J."/>
            <person name="Litt A."/>
        </authorList>
    </citation>
    <scope>NUCLEOTIDE SEQUENCE [LARGE SCALE GENOMIC DNA]</scope>
    <source>
        <strain evidence="4">AR-01</strain>
    </source>
</reference>
<keyword evidence="3" id="KW-0325">Glycoprotein</keyword>
<dbReference type="Gene3D" id="1.10.510.10">
    <property type="entry name" value="Transferase(Phosphotransferase) domain 1"/>
    <property type="match status" value="1"/>
</dbReference>
<dbReference type="SUPFAM" id="SSF56112">
    <property type="entry name" value="Protein kinase-like (PK-like)"/>
    <property type="match status" value="1"/>
</dbReference>
<name>A0ABS8T2S8_DATST</name>
<dbReference type="SUPFAM" id="SSF52058">
    <property type="entry name" value="L domain-like"/>
    <property type="match status" value="1"/>
</dbReference>
<accession>A0ABS8T2S8</accession>
<dbReference type="PANTHER" id="PTHR48056:SF34">
    <property type="entry name" value="LRR RECEPTOR-LIKE SERINE_THREONINE-PROTEIN KINASE ERL1"/>
    <property type="match status" value="1"/>
</dbReference>
<dbReference type="Proteomes" id="UP000823775">
    <property type="component" value="Unassembled WGS sequence"/>
</dbReference>
<proteinExistence type="predicted"/>